<proteinExistence type="predicted"/>
<dbReference type="AlphaFoldDB" id="A0A9W6GJ73"/>
<protein>
    <submittedName>
        <fullName evidence="2">Ribosomal-protein-L7/L12-serine acetyltransferase</fullName>
    </submittedName>
</protein>
<dbReference type="SUPFAM" id="SSF55729">
    <property type="entry name" value="Acyl-CoA N-acyltransferases (Nat)"/>
    <property type="match status" value="1"/>
</dbReference>
<evidence type="ECO:0000259" key="1">
    <source>
        <dbReference type="PROSITE" id="PS51186"/>
    </source>
</evidence>
<dbReference type="InterPro" id="IPR016181">
    <property type="entry name" value="Acyl_CoA_acyltransferase"/>
</dbReference>
<feature type="domain" description="N-acetyltransferase" evidence="1">
    <location>
        <begin position="11"/>
        <end position="176"/>
    </location>
</feature>
<comment type="caution">
    <text evidence="2">The sequence shown here is derived from an EMBL/GenBank/DDBJ whole genome shotgun (WGS) entry which is preliminary data.</text>
</comment>
<dbReference type="PANTHER" id="PTHR43441">
    <property type="entry name" value="RIBOSOMAL-PROTEIN-SERINE ACETYLTRANSFERASE"/>
    <property type="match status" value="1"/>
</dbReference>
<dbReference type="GO" id="GO:1990189">
    <property type="term" value="F:protein N-terminal-serine acetyltransferase activity"/>
    <property type="evidence" value="ECO:0007669"/>
    <property type="project" value="TreeGrafter"/>
</dbReference>
<dbReference type="EMBL" id="BSDY01000002">
    <property type="protein sequence ID" value="GLI54960.1"/>
    <property type="molecule type" value="Genomic_DNA"/>
</dbReference>
<dbReference type="Gene3D" id="3.40.630.30">
    <property type="match status" value="1"/>
</dbReference>
<dbReference type="Pfam" id="PF13302">
    <property type="entry name" value="Acetyltransf_3"/>
    <property type="match status" value="1"/>
</dbReference>
<dbReference type="PROSITE" id="PS51186">
    <property type="entry name" value="GNAT"/>
    <property type="match status" value="1"/>
</dbReference>
<reference evidence="2" key="1">
    <citation type="submission" date="2022-12" db="EMBL/GenBank/DDBJ databases">
        <title>Reference genome sequencing for broad-spectrum identification of bacterial and archaeal isolates by mass spectrometry.</title>
        <authorList>
            <person name="Sekiguchi Y."/>
            <person name="Tourlousse D.M."/>
        </authorList>
    </citation>
    <scope>NUCLEOTIDE SEQUENCE</scope>
    <source>
        <strain evidence="2">10succ1</strain>
    </source>
</reference>
<dbReference type="InterPro" id="IPR051908">
    <property type="entry name" value="Ribosomal_N-acetyltransferase"/>
</dbReference>
<evidence type="ECO:0000313" key="3">
    <source>
        <dbReference type="Proteomes" id="UP001144471"/>
    </source>
</evidence>
<keyword evidence="3" id="KW-1185">Reference proteome</keyword>
<dbReference type="InterPro" id="IPR000182">
    <property type="entry name" value="GNAT_dom"/>
</dbReference>
<evidence type="ECO:0000313" key="2">
    <source>
        <dbReference type="EMBL" id="GLI54960.1"/>
    </source>
</evidence>
<organism evidence="2 3">
    <name type="scientific">Propionigenium maris DSM 9537</name>
    <dbReference type="NCBI Taxonomy" id="1123000"/>
    <lineage>
        <taxon>Bacteria</taxon>
        <taxon>Fusobacteriati</taxon>
        <taxon>Fusobacteriota</taxon>
        <taxon>Fusobacteriia</taxon>
        <taxon>Fusobacteriales</taxon>
        <taxon>Fusobacteriaceae</taxon>
        <taxon>Propionigenium</taxon>
    </lineage>
</organism>
<dbReference type="Proteomes" id="UP001144471">
    <property type="component" value="Unassembled WGS sequence"/>
</dbReference>
<dbReference type="GO" id="GO:0008999">
    <property type="term" value="F:protein-N-terminal-alanine acetyltransferase activity"/>
    <property type="evidence" value="ECO:0007669"/>
    <property type="project" value="TreeGrafter"/>
</dbReference>
<name>A0A9W6GJ73_9FUSO</name>
<dbReference type="GO" id="GO:0005737">
    <property type="term" value="C:cytoplasm"/>
    <property type="evidence" value="ECO:0007669"/>
    <property type="project" value="TreeGrafter"/>
</dbReference>
<dbReference type="RefSeq" id="WP_281833179.1">
    <property type="nucleotide sequence ID" value="NZ_BSDY01000002.1"/>
</dbReference>
<gene>
    <name evidence="2" type="primary">rimL</name>
    <name evidence="2" type="ORF">PM10SUCC1_04750</name>
</gene>
<accession>A0A9W6GJ73</accession>
<dbReference type="PANTHER" id="PTHR43441:SF11">
    <property type="entry name" value="RIBOSOMAL-PROTEIN-SERINE ACETYLTRANSFERASE"/>
    <property type="match status" value="1"/>
</dbReference>
<sequence length="176" mass="20182">MLFKLKVDSEINLVFLTEKLADTIFQLVDSDREHLNKWLPWPTYTKSVKDSRLFIKNSIVAFAEGRSMTCAIEYRGDIVGVVSYNKILRPLKKVEIGYWLSSKYQGKGIITRSVDYLTRYALDEMGMEKVEIAAASENQPSRSVCERLGFNLEGIIKNSENLHGRLVDLAIYGFYK</sequence>